<name>A0A286GHG6_9BACT</name>
<dbReference type="PANTHER" id="PTHR28208:SF3">
    <property type="entry name" value="PHOSPHATIDATE PHOSPHATASE APP1"/>
    <property type="match status" value="1"/>
</dbReference>
<dbReference type="GO" id="GO:0008195">
    <property type="term" value="F:phosphatidate phosphatase activity"/>
    <property type="evidence" value="ECO:0007669"/>
    <property type="project" value="InterPro"/>
</dbReference>
<evidence type="ECO:0000259" key="1">
    <source>
        <dbReference type="Pfam" id="PF09949"/>
    </source>
</evidence>
<proteinExistence type="predicted"/>
<dbReference type="Proteomes" id="UP000219452">
    <property type="component" value="Unassembled WGS sequence"/>
</dbReference>
<dbReference type="InterPro" id="IPR019236">
    <property type="entry name" value="APP1_cat"/>
</dbReference>
<sequence length="397" mass="44350">MAFWDDFSGNASADAETQFDRLKNRLFGRLDARKPYRIIYYRGFGSPTAVWLTGRVLRQRDLSTPSDRDTFLQNLLATYQRFGSREVSGVTVRIEAFGQTHMAVTDKDGFFEVTINPPNDLPPGRAWFPVRYSLDGIEQPATELSESNQPDAAQPDVAPPGAAQPVVKEGYLMISPPYSRFGVISDIDDTVLFTDATNLLQTAKLTFLGNAYTRLPFEGIAAFYRALQSGPVTTLFNPIYFVSSSPWNLYDLLVDFFRIQGIPKGPILLRELELSAKLLSSQGHHTHKLSMIRKVLDVNPQLPFVLIGDSGQQDPEIYTQVVRENPGRILAIYIRDVTPDQRDESIRELIRTTEASKVPMLLVADTVAAAEHAASLGLIDPDTIPEIRADRRADKES</sequence>
<dbReference type="RefSeq" id="WP_097128933.1">
    <property type="nucleotide sequence ID" value="NZ_OCNH01000004.1"/>
</dbReference>
<dbReference type="AlphaFoldDB" id="A0A286GHG6"/>
<gene>
    <name evidence="2" type="ORF">SAMN06269250_4700</name>
</gene>
<organism evidence="2 3">
    <name type="scientific">Spirosoma fluviale</name>
    <dbReference type="NCBI Taxonomy" id="1597977"/>
    <lineage>
        <taxon>Bacteria</taxon>
        <taxon>Pseudomonadati</taxon>
        <taxon>Bacteroidota</taxon>
        <taxon>Cytophagia</taxon>
        <taxon>Cytophagales</taxon>
        <taxon>Cytophagaceae</taxon>
        <taxon>Spirosoma</taxon>
    </lineage>
</organism>
<reference evidence="3" key="1">
    <citation type="submission" date="2017-09" db="EMBL/GenBank/DDBJ databases">
        <authorList>
            <person name="Varghese N."/>
            <person name="Submissions S."/>
        </authorList>
    </citation>
    <scope>NUCLEOTIDE SEQUENCE [LARGE SCALE GENOMIC DNA]</scope>
    <source>
        <strain evidence="3">DSM 29961</strain>
    </source>
</reference>
<accession>A0A286GHG6</accession>
<keyword evidence="3" id="KW-1185">Reference proteome</keyword>
<protein>
    <submittedName>
        <fullName evidence="2">Phosphatidate phosphatase APP1</fullName>
    </submittedName>
</protein>
<dbReference type="Pfam" id="PF09949">
    <property type="entry name" value="APP1_cat"/>
    <property type="match status" value="1"/>
</dbReference>
<evidence type="ECO:0000313" key="2">
    <source>
        <dbReference type="EMBL" id="SOD94971.1"/>
    </source>
</evidence>
<dbReference type="InterPro" id="IPR052935">
    <property type="entry name" value="Mg2+_PAP"/>
</dbReference>
<dbReference type="OrthoDB" id="9789875at2"/>
<dbReference type="PANTHER" id="PTHR28208">
    <property type="entry name" value="PHOSPHATIDATE PHOSPHATASE APP1"/>
    <property type="match status" value="1"/>
</dbReference>
<dbReference type="EMBL" id="OCNH01000004">
    <property type="protein sequence ID" value="SOD94971.1"/>
    <property type="molecule type" value="Genomic_DNA"/>
</dbReference>
<evidence type="ECO:0000313" key="3">
    <source>
        <dbReference type="Proteomes" id="UP000219452"/>
    </source>
</evidence>
<feature type="domain" description="Phosphatidate phosphatase APP1 catalytic" evidence="1">
    <location>
        <begin position="181"/>
        <end position="336"/>
    </location>
</feature>